<keyword evidence="2" id="KW-1185">Reference proteome</keyword>
<evidence type="ECO:0000313" key="1">
    <source>
        <dbReference type="EMBL" id="PON42243.1"/>
    </source>
</evidence>
<dbReference type="OrthoDB" id="1981167at2759"/>
<comment type="caution">
    <text evidence="1">The sequence shown here is derived from an EMBL/GenBank/DDBJ whole genome shotgun (WGS) entry which is preliminary data.</text>
</comment>
<sequence>MATNFYADYSKFSVTHVIPFQSEALHASALPQSKILSPVENSKNTKELKMHSNPGIKNTILQLSGLERSESILLAASNSLPLKSTPIIPASVPAVFETPITIPAYLGAISM</sequence>
<reference evidence="2" key="1">
    <citation type="submission" date="2016-06" db="EMBL/GenBank/DDBJ databases">
        <title>Parallel loss of symbiosis genes in relatives of nitrogen-fixing non-legume Parasponia.</title>
        <authorList>
            <person name="Van Velzen R."/>
            <person name="Holmer R."/>
            <person name="Bu F."/>
            <person name="Rutten L."/>
            <person name="Van Zeijl A."/>
            <person name="Liu W."/>
            <person name="Santuari L."/>
            <person name="Cao Q."/>
            <person name="Sharma T."/>
            <person name="Shen D."/>
            <person name="Roswanjaya Y."/>
            <person name="Wardhani T."/>
            <person name="Kalhor M.S."/>
            <person name="Jansen J."/>
            <person name="Van den Hoogen J."/>
            <person name="Gungor B."/>
            <person name="Hartog M."/>
            <person name="Hontelez J."/>
            <person name="Verver J."/>
            <person name="Yang W.-C."/>
            <person name="Schijlen E."/>
            <person name="Repin R."/>
            <person name="Schilthuizen M."/>
            <person name="Schranz E."/>
            <person name="Heidstra R."/>
            <person name="Miyata K."/>
            <person name="Fedorova E."/>
            <person name="Kohlen W."/>
            <person name="Bisseling T."/>
            <person name="Smit S."/>
            <person name="Geurts R."/>
        </authorList>
    </citation>
    <scope>NUCLEOTIDE SEQUENCE [LARGE SCALE GENOMIC DNA]</scope>
    <source>
        <strain evidence="2">cv. WU1-14</strain>
    </source>
</reference>
<dbReference type="Proteomes" id="UP000237105">
    <property type="component" value="Unassembled WGS sequence"/>
</dbReference>
<evidence type="ECO:0000313" key="2">
    <source>
        <dbReference type="Proteomes" id="UP000237105"/>
    </source>
</evidence>
<organism evidence="1 2">
    <name type="scientific">Parasponia andersonii</name>
    <name type="common">Sponia andersonii</name>
    <dbReference type="NCBI Taxonomy" id="3476"/>
    <lineage>
        <taxon>Eukaryota</taxon>
        <taxon>Viridiplantae</taxon>
        <taxon>Streptophyta</taxon>
        <taxon>Embryophyta</taxon>
        <taxon>Tracheophyta</taxon>
        <taxon>Spermatophyta</taxon>
        <taxon>Magnoliopsida</taxon>
        <taxon>eudicotyledons</taxon>
        <taxon>Gunneridae</taxon>
        <taxon>Pentapetalae</taxon>
        <taxon>rosids</taxon>
        <taxon>fabids</taxon>
        <taxon>Rosales</taxon>
        <taxon>Cannabaceae</taxon>
        <taxon>Parasponia</taxon>
    </lineage>
</organism>
<dbReference type="EMBL" id="JXTB01000396">
    <property type="protein sequence ID" value="PON42243.1"/>
    <property type="molecule type" value="Genomic_DNA"/>
</dbReference>
<dbReference type="AlphaFoldDB" id="A0A2P5B0C0"/>
<name>A0A2P5B0C0_PARAD</name>
<protein>
    <submittedName>
        <fullName evidence="1">Uncharacterized protein</fullName>
    </submittedName>
</protein>
<accession>A0A2P5B0C0</accession>
<proteinExistence type="predicted"/>
<gene>
    <name evidence="1" type="ORF">PanWU01x14_283590</name>
</gene>